<dbReference type="GO" id="GO:0012505">
    <property type="term" value="C:endomembrane system"/>
    <property type="evidence" value="ECO:0007669"/>
    <property type="project" value="UniProtKB-SubCell"/>
</dbReference>
<evidence type="ECO:0000256" key="4">
    <source>
        <dbReference type="ARBA" id="ARBA00022927"/>
    </source>
</evidence>
<accession>A0A4V1J2G9</accession>
<gene>
    <name evidence="8" type="ORF">METBISCDRAFT_20459</name>
</gene>
<comment type="similarity">
    <text evidence="2 6">Belongs to the adaptor complexes large subunit family.</text>
</comment>
<comment type="subcellular location">
    <subcellularLocation>
        <location evidence="1">Endomembrane system</location>
    </subcellularLocation>
</comment>
<dbReference type="InterPro" id="IPR026739">
    <property type="entry name" value="AP_beta"/>
</dbReference>
<dbReference type="AlphaFoldDB" id="A0A4V1J2G9"/>
<keyword evidence="4 6" id="KW-0653">Protein transport</keyword>
<evidence type="ECO:0000256" key="5">
    <source>
        <dbReference type="ARBA" id="ARBA00023136"/>
    </source>
</evidence>
<dbReference type="PIRSF" id="PIRSF002291">
    <property type="entry name" value="AP_complex_beta"/>
    <property type="match status" value="1"/>
</dbReference>
<organism evidence="8 9">
    <name type="scientific">Metschnikowia bicuspidata</name>
    <dbReference type="NCBI Taxonomy" id="27322"/>
    <lineage>
        <taxon>Eukaryota</taxon>
        <taxon>Fungi</taxon>
        <taxon>Dikarya</taxon>
        <taxon>Ascomycota</taxon>
        <taxon>Saccharomycotina</taxon>
        <taxon>Pichiomycetes</taxon>
        <taxon>Metschnikowiaceae</taxon>
        <taxon>Metschnikowia</taxon>
    </lineage>
</organism>
<evidence type="ECO:0000256" key="2">
    <source>
        <dbReference type="ARBA" id="ARBA00006613"/>
    </source>
</evidence>
<evidence type="ECO:0000256" key="1">
    <source>
        <dbReference type="ARBA" id="ARBA00004308"/>
    </source>
</evidence>
<dbReference type="InterPro" id="IPR016342">
    <property type="entry name" value="AP_complex_bsu_1_2_4"/>
</dbReference>
<keyword evidence="5 6" id="KW-0472">Membrane</keyword>
<name>A0A4V1J2G9_9ASCO</name>
<dbReference type="Pfam" id="PF01602">
    <property type="entry name" value="Adaptin_N"/>
    <property type="match status" value="1"/>
</dbReference>
<dbReference type="PANTHER" id="PTHR11134">
    <property type="entry name" value="ADAPTOR COMPLEX SUBUNIT BETA FAMILY MEMBER"/>
    <property type="match status" value="1"/>
</dbReference>
<evidence type="ECO:0000256" key="3">
    <source>
        <dbReference type="ARBA" id="ARBA00022448"/>
    </source>
</evidence>
<dbReference type="EMBL" id="ML004897">
    <property type="protein sequence ID" value="RKP28519.1"/>
    <property type="molecule type" value="Genomic_DNA"/>
</dbReference>
<dbReference type="SUPFAM" id="SSF48371">
    <property type="entry name" value="ARM repeat"/>
    <property type="match status" value="1"/>
</dbReference>
<dbReference type="InterPro" id="IPR011989">
    <property type="entry name" value="ARM-like"/>
</dbReference>
<dbReference type="GO" id="GO:0006886">
    <property type="term" value="P:intracellular protein transport"/>
    <property type="evidence" value="ECO:0007669"/>
    <property type="project" value="InterPro"/>
</dbReference>
<evidence type="ECO:0000313" key="9">
    <source>
        <dbReference type="Proteomes" id="UP000268321"/>
    </source>
</evidence>
<keyword evidence="3 6" id="KW-0813">Transport</keyword>
<evidence type="ECO:0000256" key="6">
    <source>
        <dbReference type="PIRNR" id="PIRNR002291"/>
    </source>
</evidence>
<sequence>MDTNYFGKCKVSELRAELSQARKKVKPQARIKVVLKRVISNIILNKIELASLMNDIVGLFTYDNYEISRHCSHYITHYAVNNPDDALGALDFYLRFARAKDPLFRALAIKTVSSVPIKQYFRLGVEMAHQLLHDKNPHVRTAAAFAVARLFQQNQKKVSESGLIEELNTLLYDENKNVVSNALAALDSITQSSETHSFNVYKEHLLQLISGIGTTSEWKQIYLLDALMSYVPQTSEDAIQMMEGILSCLLHENIAVVLNTVKLIVYFSNFIESPEAAIPLLDKRVGAALVSLLYKPAEIQFLVLRNVILLLLGRRYLVELDVEQFFWNFDDPMFVKDTKLEIIYLLANEDNLEIVFRELEEYATNVDEKMSRKAVRAFGILSVKLEAAATRCMTLLTDLLSEDSPHIVQESIVVFCNIIRKYGKPYEKYLDQIVEHYKILVDTDGRMALAWLVGQYVGKVTIADEIIKYFCNSFEKESLGVQQAIMTTTIKYYVAFPKKAEPLVLKILKFATEETGNPDLRERGYFYWHMISHKKNSTAGQALQRFTREIVVNGNVHIKPVSENIDPENLDELELNIGTLASIYLKPIRQVFRYAKIKTLPSSPVIVGRRKPPPSSADSA</sequence>
<dbReference type="Gene3D" id="1.25.10.10">
    <property type="entry name" value="Leucine-rich Repeat Variant"/>
    <property type="match status" value="1"/>
</dbReference>
<protein>
    <recommendedName>
        <fullName evidence="6">AP complex subunit beta</fullName>
    </recommendedName>
</protein>
<reference evidence="9" key="1">
    <citation type="journal article" date="2018" name="Nat. Microbiol.">
        <title>Leveraging single-cell genomics to expand the fungal tree of life.</title>
        <authorList>
            <person name="Ahrendt S.R."/>
            <person name="Quandt C.A."/>
            <person name="Ciobanu D."/>
            <person name="Clum A."/>
            <person name="Salamov A."/>
            <person name="Andreopoulos B."/>
            <person name="Cheng J.F."/>
            <person name="Woyke T."/>
            <person name="Pelin A."/>
            <person name="Henrissat B."/>
            <person name="Reynolds N.K."/>
            <person name="Benny G.L."/>
            <person name="Smith M.E."/>
            <person name="James T.Y."/>
            <person name="Grigoriev I.V."/>
        </authorList>
    </citation>
    <scope>NUCLEOTIDE SEQUENCE [LARGE SCALE GENOMIC DNA]</scope>
    <source>
        <strain evidence="9">Baker2002</strain>
    </source>
</reference>
<comment type="function">
    <text evidence="6">Adaptins are components of the adaptor complexes which link clathrin to receptors in coated vesicles. Clathrin-associated protein complexes are believed to interact with the cytoplasmic tails of membrane proteins, leading to their selection and concentration.</text>
</comment>
<keyword evidence="9" id="KW-1185">Reference proteome</keyword>
<dbReference type="GO" id="GO:0030117">
    <property type="term" value="C:membrane coat"/>
    <property type="evidence" value="ECO:0007669"/>
    <property type="project" value="InterPro"/>
</dbReference>
<dbReference type="InterPro" id="IPR002553">
    <property type="entry name" value="Clathrin/coatomer_adapt-like_N"/>
</dbReference>
<dbReference type="Proteomes" id="UP000268321">
    <property type="component" value="Unassembled WGS sequence"/>
</dbReference>
<feature type="domain" description="Clathrin/coatomer adaptor adaptin-like N-terminal" evidence="7">
    <location>
        <begin position="16"/>
        <end position="534"/>
    </location>
</feature>
<dbReference type="GO" id="GO:0016192">
    <property type="term" value="P:vesicle-mediated transport"/>
    <property type="evidence" value="ECO:0007669"/>
    <property type="project" value="InterPro"/>
</dbReference>
<dbReference type="OrthoDB" id="10254310at2759"/>
<proteinExistence type="inferred from homology"/>
<dbReference type="GO" id="GO:0030276">
    <property type="term" value="F:clathrin binding"/>
    <property type="evidence" value="ECO:0007669"/>
    <property type="project" value="InterPro"/>
</dbReference>
<evidence type="ECO:0000313" key="8">
    <source>
        <dbReference type="EMBL" id="RKP28519.1"/>
    </source>
</evidence>
<evidence type="ECO:0000259" key="7">
    <source>
        <dbReference type="Pfam" id="PF01602"/>
    </source>
</evidence>
<dbReference type="InterPro" id="IPR016024">
    <property type="entry name" value="ARM-type_fold"/>
</dbReference>